<organism evidence="1 2">
    <name type="scientific">Solanum bulbocastanum</name>
    <name type="common">Wild potato</name>
    <dbReference type="NCBI Taxonomy" id="147425"/>
    <lineage>
        <taxon>Eukaryota</taxon>
        <taxon>Viridiplantae</taxon>
        <taxon>Streptophyta</taxon>
        <taxon>Embryophyta</taxon>
        <taxon>Tracheophyta</taxon>
        <taxon>Spermatophyta</taxon>
        <taxon>Magnoliopsida</taxon>
        <taxon>eudicotyledons</taxon>
        <taxon>Gunneridae</taxon>
        <taxon>Pentapetalae</taxon>
        <taxon>asterids</taxon>
        <taxon>lamiids</taxon>
        <taxon>Solanales</taxon>
        <taxon>Solanaceae</taxon>
        <taxon>Solanoideae</taxon>
        <taxon>Solaneae</taxon>
        <taxon>Solanum</taxon>
    </lineage>
</organism>
<sequence length="134" mass="15255">MNLSRGSKLQSMKKKLIGESRGLIDDEEGSEEDLNYTTLQPIQESQLEFHVVSSSYISAAEEDDGDPRLKPIIISIEAYLTRLRRRQNPQEPIGSKIISLRGDKFDVSEPKNLPITPTDLTWKEKKCNYYKPSA</sequence>
<dbReference type="AlphaFoldDB" id="A0AAN8YJY5"/>
<protein>
    <submittedName>
        <fullName evidence="1">Uncharacterized protein</fullName>
    </submittedName>
</protein>
<comment type="caution">
    <text evidence="1">The sequence shown here is derived from an EMBL/GenBank/DDBJ whole genome shotgun (WGS) entry which is preliminary data.</text>
</comment>
<reference evidence="1 2" key="1">
    <citation type="submission" date="2024-02" db="EMBL/GenBank/DDBJ databases">
        <title>de novo genome assembly of Solanum bulbocastanum strain 11H21.</title>
        <authorList>
            <person name="Hosaka A.J."/>
        </authorList>
    </citation>
    <scope>NUCLEOTIDE SEQUENCE [LARGE SCALE GENOMIC DNA]</scope>
    <source>
        <tissue evidence="1">Young leaves</tissue>
    </source>
</reference>
<proteinExistence type="predicted"/>
<dbReference type="Proteomes" id="UP001371456">
    <property type="component" value="Unassembled WGS sequence"/>
</dbReference>
<gene>
    <name evidence="1" type="ORF">RDI58_004240</name>
</gene>
<evidence type="ECO:0000313" key="1">
    <source>
        <dbReference type="EMBL" id="KAK6796539.1"/>
    </source>
</evidence>
<dbReference type="EMBL" id="JBANQN010000002">
    <property type="protein sequence ID" value="KAK6796539.1"/>
    <property type="molecule type" value="Genomic_DNA"/>
</dbReference>
<accession>A0AAN8YJY5</accession>
<evidence type="ECO:0000313" key="2">
    <source>
        <dbReference type="Proteomes" id="UP001371456"/>
    </source>
</evidence>
<name>A0AAN8YJY5_SOLBU</name>
<keyword evidence="2" id="KW-1185">Reference proteome</keyword>